<reference evidence="2" key="1">
    <citation type="submission" date="2006-12" db="EMBL/GenBank/DDBJ databases">
        <title>Complete sequence of chromosome 1 of Verminephrobacter eiseniae EF01-2.</title>
        <authorList>
            <person name="Copeland A."/>
            <person name="Lucas S."/>
            <person name="Lapidus A."/>
            <person name="Barry K."/>
            <person name="Detter J.C."/>
            <person name="Glavina del Rio T."/>
            <person name="Dalin E."/>
            <person name="Tice H."/>
            <person name="Pitluck S."/>
            <person name="Chertkov O."/>
            <person name="Brettin T."/>
            <person name="Bruce D."/>
            <person name="Han C."/>
            <person name="Tapia R."/>
            <person name="Gilna P."/>
            <person name="Schmutz J."/>
            <person name="Larimer F."/>
            <person name="Land M."/>
            <person name="Hauser L."/>
            <person name="Kyrpides N."/>
            <person name="Kim E."/>
            <person name="Stahl D."/>
            <person name="Richardson P."/>
        </authorList>
    </citation>
    <scope>NUCLEOTIDE SEQUENCE [LARGE SCALE GENOMIC DNA]</scope>
    <source>
        <strain evidence="2">EF01-2</strain>
    </source>
</reference>
<dbReference type="InterPro" id="IPR012675">
    <property type="entry name" value="Beta-grasp_dom_sf"/>
</dbReference>
<dbReference type="Gene3D" id="3.10.20.30">
    <property type="match status" value="1"/>
</dbReference>
<dbReference type="HOGENOM" id="CLU_174611_2_0_4"/>
<evidence type="ECO:0000313" key="1">
    <source>
        <dbReference type="EMBL" id="ABM60016.1"/>
    </source>
</evidence>
<dbReference type="PANTHER" id="PTHR34472:SF1">
    <property type="entry name" value="SULFUR CARRIER PROTEIN THIS"/>
    <property type="match status" value="1"/>
</dbReference>
<proteinExistence type="predicted"/>
<dbReference type="PANTHER" id="PTHR34472">
    <property type="entry name" value="SULFUR CARRIER PROTEIN THIS"/>
    <property type="match status" value="1"/>
</dbReference>
<dbReference type="KEGG" id="vei:Veis_4313"/>
<dbReference type="InterPro" id="IPR003749">
    <property type="entry name" value="ThiS/MoaD-like"/>
</dbReference>
<protein>
    <submittedName>
        <fullName evidence="1">Thiamine biosynthesis protein ThiS</fullName>
    </submittedName>
</protein>
<dbReference type="Proteomes" id="UP000000374">
    <property type="component" value="Chromosome"/>
</dbReference>
<keyword evidence="2" id="KW-1185">Reference proteome</keyword>
<dbReference type="InterPro" id="IPR010035">
    <property type="entry name" value="Thi_S"/>
</dbReference>
<name>A1WQV9_VEREI</name>
<dbReference type="InterPro" id="IPR016155">
    <property type="entry name" value="Mopterin_synth/thiamin_S_b"/>
</dbReference>
<accession>A1WQV9</accession>
<dbReference type="STRING" id="391735.Veis_4313"/>
<organism evidence="1 2">
    <name type="scientific">Verminephrobacter eiseniae (strain EF01-2)</name>
    <dbReference type="NCBI Taxonomy" id="391735"/>
    <lineage>
        <taxon>Bacteria</taxon>
        <taxon>Pseudomonadati</taxon>
        <taxon>Pseudomonadota</taxon>
        <taxon>Betaproteobacteria</taxon>
        <taxon>Burkholderiales</taxon>
        <taxon>Comamonadaceae</taxon>
        <taxon>Verminephrobacter</taxon>
    </lineage>
</organism>
<evidence type="ECO:0000313" key="2">
    <source>
        <dbReference type="Proteomes" id="UP000000374"/>
    </source>
</evidence>
<dbReference type="eggNOG" id="COG2104">
    <property type="taxonomic scope" value="Bacteria"/>
</dbReference>
<dbReference type="EMBL" id="CP000542">
    <property type="protein sequence ID" value="ABM60016.1"/>
    <property type="molecule type" value="Genomic_DNA"/>
</dbReference>
<dbReference type="NCBIfam" id="TIGR01683">
    <property type="entry name" value="thiS"/>
    <property type="match status" value="1"/>
</dbReference>
<dbReference type="Pfam" id="PF02597">
    <property type="entry name" value="ThiS"/>
    <property type="match status" value="1"/>
</dbReference>
<gene>
    <name evidence="1" type="ordered locus">Veis_4313</name>
</gene>
<sequence>MNIGMNISINQTPHELPEGATVADAVAAIAARAPFAVAVNTAFVPHTRYATQALQPGDRVEIISPVTGG</sequence>
<dbReference type="AlphaFoldDB" id="A1WQV9"/>
<dbReference type="SUPFAM" id="SSF54285">
    <property type="entry name" value="MoaD/ThiS"/>
    <property type="match status" value="1"/>
</dbReference>